<feature type="region of interest" description="Disordered" evidence="2">
    <location>
        <begin position="219"/>
        <end position="240"/>
    </location>
</feature>
<gene>
    <name evidence="3" type="ORF">DEO72_LG10g1571</name>
</gene>
<evidence type="ECO:0000256" key="1">
    <source>
        <dbReference type="ARBA" id="ARBA00004123"/>
    </source>
</evidence>
<dbReference type="GO" id="GO:0070545">
    <property type="term" value="C:PeBoW complex"/>
    <property type="evidence" value="ECO:0007669"/>
    <property type="project" value="TreeGrafter"/>
</dbReference>
<evidence type="ECO:0000313" key="3">
    <source>
        <dbReference type="EMBL" id="QCE10341.1"/>
    </source>
</evidence>
<dbReference type="AlphaFoldDB" id="A0A4D6NBS9"/>
<organism evidence="3 4">
    <name type="scientific">Vigna unguiculata</name>
    <name type="common">Cowpea</name>
    <dbReference type="NCBI Taxonomy" id="3917"/>
    <lineage>
        <taxon>Eukaryota</taxon>
        <taxon>Viridiplantae</taxon>
        <taxon>Streptophyta</taxon>
        <taxon>Embryophyta</taxon>
        <taxon>Tracheophyta</taxon>
        <taxon>Spermatophyta</taxon>
        <taxon>Magnoliopsida</taxon>
        <taxon>eudicotyledons</taxon>
        <taxon>Gunneridae</taxon>
        <taxon>Pentapetalae</taxon>
        <taxon>rosids</taxon>
        <taxon>fabids</taxon>
        <taxon>Fabales</taxon>
        <taxon>Fabaceae</taxon>
        <taxon>Papilionoideae</taxon>
        <taxon>50 kb inversion clade</taxon>
        <taxon>NPAAA clade</taxon>
        <taxon>indigoferoid/millettioid clade</taxon>
        <taxon>Phaseoleae</taxon>
        <taxon>Vigna</taxon>
    </lineage>
</organism>
<sequence>MLRSLLSGHRHSSNFKSVHPFSGVTPREPKIKFKGTHQTYCHVKDVAFLHHEPLVEIHRPIRVHERKIKKAEAKKNHERANRLQEKTPKPKIDRIIRQRYPRFVDALGELDDCLTMVHLFAALPASAEVEGQTITWLTRHSLQQVVSDDVDITTMLNFLQLYEPLLSFVNFRLYHSINLKYPPILDPHLEALAADICALSRYFGANAISYVVNSEVSQTESEQAETKQEESESGNETAELRLAQLQHQLPSNEPRAQMHLLEEVAG</sequence>
<proteinExistence type="predicted"/>
<dbReference type="PANTHER" id="PTHR12221">
    <property type="entry name" value="PESCADILLO - RELATED"/>
    <property type="match status" value="1"/>
</dbReference>
<dbReference type="GO" id="GO:0003723">
    <property type="term" value="F:RNA binding"/>
    <property type="evidence" value="ECO:0007669"/>
    <property type="project" value="TreeGrafter"/>
</dbReference>
<accession>A0A4D6NBS9</accession>
<comment type="subcellular location">
    <subcellularLocation>
        <location evidence="1">Nucleus</location>
    </subcellularLocation>
</comment>
<name>A0A4D6NBS9_VIGUN</name>
<dbReference type="PANTHER" id="PTHR12221:SF6">
    <property type="entry name" value="PESCADILLO HOMOLOG"/>
    <property type="match status" value="1"/>
</dbReference>
<evidence type="ECO:0000256" key="2">
    <source>
        <dbReference type="SAM" id="MobiDB-lite"/>
    </source>
</evidence>
<dbReference type="InterPro" id="IPR010613">
    <property type="entry name" value="PES"/>
</dbReference>
<dbReference type="GO" id="GO:0000463">
    <property type="term" value="P:maturation of LSU-rRNA from tricistronic rRNA transcript (SSU-rRNA, 5.8S rRNA, LSU-rRNA)"/>
    <property type="evidence" value="ECO:0007669"/>
    <property type="project" value="TreeGrafter"/>
</dbReference>
<protein>
    <submittedName>
        <fullName evidence="3">Pescadillo</fullName>
    </submittedName>
</protein>
<feature type="region of interest" description="Disordered" evidence="2">
    <location>
        <begin position="1"/>
        <end position="21"/>
    </location>
</feature>
<dbReference type="Pfam" id="PF06732">
    <property type="entry name" value="Pescadillo_N"/>
    <property type="match status" value="1"/>
</dbReference>
<evidence type="ECO:0000313" key="4">
    <source>
        <dbReference type="Proteomes" id="UP000501690"/>
    </source>
</evidence>
<dbReference type="EMBL" id="CP039354">
    <property type="protein sequence ID" value="QCE10341.1"/>
    <property type="molecule type" value="Genomic_DNA"/>
</dbReference>
<keyword evidence="4" id="KW-1185">Reference proteome</keyword>
<reference evidence="3 4" key="1">
    <citation type="submission" date="2019-04" db="EMBL/GenBank/DDBJ databases">
        <title>An improved genome assembly and genetic linkage map for asparagus bean, Vigna unguiculata ssp. sesquipedialis.</title>
        <authorList>
            <person name="Xia Q."/>
            <person name="Zhang R."/>
            <person name="Dong Y."/>
        </authorList>
    </citation>
    <scope>NUCLEOTIDE SEQUENCE [LARGE SCALE GENOMIC DNA]</scope>
    <source>
        <tissue evidence="3">Leaf</tissue>
    </source>
</reference>
<dbReference type="Proteomes" id="UP000501690">
    <property type="component" value="Linkage Group LG10"/>
</dbReference>
<feature type="region of interest" description="Disordered" evidence="2">
    <location>
        <begin position="247"/>
        <end position="266"/>
    </location>
</feature>